<keyword evidence="4" id="KW-1185">Reference proteome</keyword>
<feature type="compositionally biased region" description="Low complexity" evidence="2">
    <location>
        <begin position="540"/>
        <end position="550"/>
    </location>
</feature>
<name>A0ABP1FFF8_9CHLO</name>
<evidence type="ECO:0000313" key="4">
    <source>
        <dbReference type="Proteomes" id="UP001497392"/>
    </source>
</evidence>
<gene>
    <name evidence="3" type="primary">g319</name>
    <name evidence="3" type="ORF">VP750_LOCUS278</name>
</gene>
<dbReference type="EMBL" id="CAXHTA020000001">
    <property type="protein sequence ID" value="CAL5218619.1"/>
    <property type="molecule type" value="Genomic_DNA"/>
</dbReference>
<sequence length="636" mass="70684">MVFIGGELNATEGHIYFRDTDLGKDPVTGASAGSLSMLTFRDNGRGMTEKTWTERASRICHAADTQVDYTPDLAQTLSRFGVGINSALPPLAEDMYMIVCHGHGSARERFIVRMGKTLNQALYDECNGKADYTEQLGYALLSAKTLLLKASPFRTLEALLSLFDDLNGGTGVMYVRAQRQRLKGDLVPHVVDGCKDIRDQDSGATLREYLGHTPLLAARMKEQKRQQQAIDPKRPAPVLLQPSIKLFVESTAMDPEDHTFIRALQKSGGIEKDIIVREVRGKDEQGRSVVFGWCTFTYQANNYRELLQHGEKQSSGILEGYSCCLLSREPSFLEQNAISAQSAFMHANEYWTYTKDKKGAYKCLEAMLQLDPTRPVGLPFSEVEAIDFLTLGMKPGPLTSRRQWVNYKYPVGGAGVLGIFLVNEQQLPIKVSKDGTRPKSLLPYARALMLREMMIWVTVDNPPPGYLEDQARRQEEMAARMASSEAEKARAAARKAALPPTPSIAAPPRQLPKRQSKDDANLRILGKRKATEQESVELLPSPSAPAKRRPNAAARIKSLAFQAEMVDFGTQGCDPPNELTCLAYEIWSLAKKQDQQKSASVPPPLSKEIKRSLQELKRTLQALKARLDDAHLLTSQ</sequence>
<reference evidence="3 4" key="1">
    <citation type="submission" date="2024-06" db="EMBL/GenBank/DDBJ databases">
        <authorList>
            <person name="Kraege A."/>
            <person name="Thomma B."/>
        </authorList>
    </citation>
    <scope>NUCLEOTIDE SEQUENCE [LARGE SCALE GENOMIC DNA]</scope>
</reference>
<evidence type="ECO:0000256" key="2">
    <source>
        <dbReference type="SAM" id="MobiDB-lite"/>
    </source>
</evidence>
<feature type="coiled-coil region" evidence="1">
    <location>
        <begin position="606"/>
        <end position="633"/>
    </location>
</feature>
<proteinExistence type="predicted"/>
<dbReference type="Proteomes" id="UP001497392">
    <property type="component" value="Unassembled WGS sequence"/>
</dbReference>
<evidence type="ECO:0000256" key="1">
    <source>
        <dbReference type="SAM" id="Coils"/>
    </source>
</evidence>
<protein>
    <submittedName>
        <fullName evidence="3">G319 protein</fullName>
    </submittedName>
</protein>
<comment type="caution">
    <text evidence="3">The sequence shown here is derived from an EMBL/GenBank/DDBJ whole genome shotgun (WGS) entry which is preliminary data.</text>
</comment>
<feature type="region of interest" description="Disordered" evidence="2">
    <location>
        <begin position="482"/>
        <end position="550"/>
    </location>
</feature>
<organism evidence="3 4">
    <name type="scientific">Coccomyxa viridis</name>
    <dbReference type="NCBI Taxonomy" id="1274662"/>
    <lineage>
        <taxon>Eukaryota</taxon>
        <taxon>Viridiplantae</taxon>
        <taxon>Chlorophyta</taxon>
        <taxon>core chlorophytes</taxon>
        <taxon>Trebouxiophyceae</taxon>
        <taxon>Trebouxiophyceae incertae sedis</taxon>
        <taxon>Coccomyxaceae</taxon>
        <taxon>Coccomyxa</taxon>
    </lineage>
</organism>
<accession>A0ABP1FFF8</accession>
<keyword evidence="1" id="KW-0175">Coiled coil</keyword>
<evidence type="ECO:0000313" key="3">
    <source>
        <dbReference type="EMBL" id="CAL5218619.1"/>
    </source>
</evidence>